<dbReference type="AlphaFoldDB" id="A0A6C0AJF6"/>
<protein>
    <submittedName>
        <fullName evidence="1">Uncharacterized protein</fullName>
    </submittedName>
</protein>
<organism evidence="1">
    <name type="scientific">viral metagenome</name>
    <dbReference type="NCBI Taxonomy" id="1070528"/>
    <lineage>
        <taxon>unclassified sequences</taxon>
        <taxon>metagenomes</taxon>
        <taxon>organismal metagenomes</taxon>
    </lineage>
</organism>
<evidence type="ECO:0000313" key="1">
    <source>
        <dbReference type="EMBL" id="QHS79934.1"/>
    </source>
</evidence>
<accession>A0A6C0AJF6</accession>
<proteinExistence type="predicted"/>
<name>A0A6C0AJF6_9ZZZZ</name>
<sequence length="138" mass="15782">MEDPGIIAYSQIPAGCEFLDKTEPDTRPLGTFAHGTRVCMREKGKFLKGTIRQDDIVANGGSTPFLSVNIEEAYRGDRPSREFAFFSRRDIAVIQSDEPTTAGSVKKRVTRRGRKLVITRRRRTRGRKLHRFRSRRSL</sequence>
<dbReference type="EMBL" id="MN740664">
    <property type="protein sequence ID" value="QHS79934.1"/>
    <property type="molecule type" value="Genomic_DNA"/>
</dbReference>
<reference evidence="1" key="1">
    <citation type="journal article" date="2020" name="Nature">
        <title>Giant virus diversity and host interactions through global metagenomics.</title>
        <authorList>
            <person name="Schulz F."/>
            <person name="Roux S."/>
            <person name="Paez-Espino D."/>
            <person name="Jungbluth S."/>
            <person name="Walsh D.A."/>
            <person name="Denef V.J."/>
            <person name="McMahon K.D."/>
            <person name="Konstantinidis K.T."/>
            <person name="Eloe-Fadrosh E.A."/>
            <person name="Kyrpides N.C."/>
            <person name="Woyke T."/>
        </authorList>
    </citation>
    <scope>NUCLEOTIDE SEQUENCE</scope>
    <source>
        <strain evidence="1">GVMAG-S-1035375-24</strain>
    </source>
</reference>